<reference evidence="3 4" key="1">
    <citation type="journal article" date="2023" name="Sci. Data">
        <title>Genome assembly of the Korean intertidal mud-creeper Batillaria attramentaria.</title>
        <authorList>
            <person name="Patra A.K."/>
            <person name="Ho P.T."/>
            <person name="Jun S."/>
            <person name="Lee S.J."/>
            <person name="Kim Y."/>
            <person name="Won Y.J."/>
        </authorList>
    </citation>
    <scope>NUCLEOTIDE SEQUENCE [LARGE SCALE GENOMIC DNA]</scope>
    <source>
        <strain evidence="3">Wonlab-2016</strain>
    </source>
</reference>
<evidence type="ECO:0000313" key="3">
    <source>
        <dbReference type="EMBL" id="KAK7496758.1"/>
    </source>
</evidence>
<dbReference type="InterPro" id="IPR036116">
    <property type="entry name" value="FN3_sf"/>
</dbReference>
<sequence>LERPDLNTCRVSVTDADGNTKNSTYSGSNTHCHYQRDEAVNTIPSEVYFAIMADLDMSVGNMPDYVSKSEVGIVGAEIALQKVDLRGRSTQVKRLQLNGRSYCQAQVSSTKPVISLHDCEGTIPVSNLSLQDGESLCAVMEASSGGYYNIQDVATTRFIRTETFQPLSTSKQVCFLFDPTKPVHCSQVGSSRCSSESMLKLSNRLTRTPSTSVHIQGWLDPVPSGGPRSSASGISQYRLEVHGVDINGTTLSVQGDARKNYTIEWHSTSGGPFSRVVTLPEEGAARLYAIMLEVHDKAGNVAYARRLVLYDNTSNVELLPTKSLQVVTANPRTNLRWQTNVSSNVCVDWKGRFYNTDMYHNNFLKPVNPDFKIQGHYDQQSGLLPVSGTDNVNGIIKFEIAWSRDNSPRTQLENIPDLHAERTCLREKRMDGETYDVWIRATDRMGNYKEDTVRVSIDHTGPSVSIEGLRGRFGRDGLYVHNATDLSSMKLLVHASDPHSGIKTLMWKLGTSDLSQDVGSEAVGVQRLNATDCTGESHCYCPRVGQCEIHQYLFDFNHLVSNNTNQGKHHREYYLTITATNNANLHSRQMIDIIIDESPPTVGVILEGLSDDDQAEMDFTSSDVVHVRWHGFLDHESGILLYRVALADRCLTDEEMDAADNATEVKQGEMTSFKFPSEGRYYTTVVAYNGAMEPSKVACSDGITYDTTPPLLVNVSITHARTREEVACTQPDQPWLVNSNMTRVRLARTSDCLNFCSSNSTNEDVSHLPISSNHTLVDEISDHFCRTLPKMTEDSYIALPSDYLKLTWAAVDAESEMEEYHVGMGRDRTTASAPDLLPFTPTNGHHSYHARHSGLGHGAVFFIFLRALSKAGLHVQLTLGPVMTDVTPPEVRQPLTAAVDEDFLSVSWNESAFVDPEQPVGLDFDVAFRIGYDSVFITPFLTVPASSLATCQKSNVTGCARYPISALYAHDTESGRSFFFQLHVTNVAGHVTSVNTSAVRLPAHFAPSHAVIIDVIKPQAFDNGSNGTTTLSDNFDGIPDDVDVILQREEVCVAWNGLYHEDEVDVEVGIGTNTTQDDLVPFLHVQNESLACINVSSLPLYTKLFSVVRATTPGGSAVFSSDGFVMIPADDSTNAIEVFSGTGCTEKDSVGSGMVASGTDAVDLNAIVSVSIHPGDILFVRFTPFIRRVVFPDAVLLQTTLTGYQVVSKSSNLAAVLPAPVGANATVEVMTCVKDATILPISGSHVRVTWELTGPWAKFASSLKVKVIDNTCLQASQKKDKYKNQYCLLDETRVGPREREAKLRAQNLIQDHEYIAAVAVCFDDACLPPIKSAPVTFSSTQRSVLFNRSTVISQSSEDIEVGISAEIIPFPSLKQNSSSVFMWVVARDRYATVPVTEWFVGESRGTNMEVIQRVNHTGAGQGSLYVCLQPVFPWRADNPTCHRLVRPGNINHVDPFHVIELPHTTLRQTDFGDYLHSHQLGSKLHELYDLDLDFARSDTMLSAVVTDSAGKDITWFLMTDCHVPVDGACAGDADCVTSQANNKGTVLFSRGESRLRDGHVYFICARLSSKSGDQGNQHAAATSDVCGDGVVIDDTPPVGGSVTIGNAQSGYLADNSHVMVMWTGFSDVEKNIPEAEITLNYSVALGSYPGGEDLSHFVSVGQRTTWTFQHLNIATGATCIATVRAQDRVGHVTEVWSDSVIIDNTPPTVGHVAAGATTRDNFVPGPELVVRWDGVEDNESGIKLMESTNGAGLTTLTSSEPFIMDSSPPGPGQVWNSAPNTSDHKTYSSDVGVYRVYWAGFSDPHSGLDYYRVGLGSQPGHTDIHPFVYVGLQTYFTWKSDLEQGKKYYATVEACNKAGLCRVTSSSSMMFDDSPPVAGHVTVGFDGHHSKYLGHNSSLPVQWVGFSDPQTGIQEFWWCVGTAPEGCDVIPVTQTYLSRGTVKAGLTLPLATPLYVTVRARNPAGLDTVSVSDSFKVDPSPPEIVIIPHFLSPRDGSAADSQWDRSILRLAWRFVDPDSSVVSHSIDIRSEQTGRLVTDTIRLGADTELTLTLDDDHLLLDGDSHWAALSACNAAGLCTTSISDLLLVDSTPPVVGTFLSPLTWKQDVTSGTSRILLDVEWTQFADAESGVAAYYIMAGREYNGDGLTNGKVKVGHDNTTQTQRHTLPLAEDLKPGDVVYLTMWAENALGLHSPMARMAFDVLQHNNNGTLGSLVSVRHSCEIAYCTKECTCGHDGHCQAVATCQDIGTEDARAQRFSAGPTTFTTSAKCLEGHWELSDPKLLSNVSRFEWSFSLANLSAGEGVFDIQTEDPWHDVGRNTTAVHCLPGKRMLKLGQGYTLHVRMWLSFTENVTYISPPVLVDHIPPQIRRGRAVLESDVTCSVDVDYFTTEPTITACWDGVFRDSQSQITEYQVWVGTSAYADDHIQKNLVSLNTNWTFPTAGLEQGTRYYVTVRAVNDAGLMTTAVSDGVTVDVTPPVTGVVFAAHRYTHRPAQTSTTTLPASWHGFQDAHSGVTSYYVTVHDVTDNSTSIMSYKDVGINSEYKVAVKAMDKAGLKSEPAESRAILIDVTAPEGVTCNSYQLEEEKTLSYSSTTSFVHNSYEAAFQVSSSDPDELMKIAILASEMQPGAVGYVTVEDLKMPIYFKYAQSGVATAEHVFMASGGGNKTISVEVQAKPRSKLVAGLYRCNATSVSEDDSVTIHQMSQYAVSVCARIRDKESGLKSILAGVGTTPGGLQVRPLTPVGHSGHALVSVHLQHGLPVYATVHAENHAGQWSRFISRPVIMDRTPPELEDVKVSLRYVAKGQDEDDEVWVDASWAAGDPESDVVSCTCSLERQTSVQPAVRKTSHVTPGSCKWPLRHPQHETSVRVTVSCVNGVQIHTTATSDPAMILLRPPDLNQASVASLSNIALLSPFDRSDHGVRSSNSSLEFCWHGVQDPAVTEVQYRFLHESRPLSEWSPVDIYKTSAILELSENRLLTGNITAQIRAVNARTMTSETLSTTVRLDDRKPLLTGKRASATLENGELQLTWQNVFTPSPDFTFAVYAGSSKGYGDVINHVITKALSVKQPFERPLNSLYVIIQAVHVNGQSVTYQAELSAPATIEGSILQSECSKNLAVVSPGSWVAQKTEQELSDGRNTTDVDNNECL</sequence>
<comment type="caution">
    <text evidence="3">The sequence shown here is derived from an EMBL/GenBank/DDBJ whole genome shotgun (WGS) entry which is preliminary data.</text>
</comment>
<evidence type="ECO:0000256" key="1">
    <source>
        <dbReference type="SAM" id="MobiDB-lite"/>
    </source>
</evidence>
<dbReference type="PANTHER" id="PTHR16897:SF2">
    <property type="entry name" value="OS03G0226600 PROTEIN"/>
    <property type="match status" value="1"/>
</dbReference>
<organism evidence="3 4">
    <name type="scientific">Batillaria attramentaria</name>
    <dbReference type="NCBI Taxonomy" id="370345"/>
    <lineage>
        <taxon>Eukaryota</taxon>
        <taxon>Metazoa</taxon>
        <taxon>Spiralia</taxon>
        <taxon>Lophotrochozoa</taxon>
        <taxon>Mollusca</taxon>
        <taxon>Gastropoda</taxon>
        <taxon>Caenogastropoda</taxon>
        <taxon>Sorbeoconcha</taxon>
        <taxon>Cerithioidea</taxon>
        <taxon>Batillariidae</taxon>
        <taxon>Batillaria</taxon>
    </lineage>
</organism>
<keyword evidence="4" id="KW-1185">Reference proteome</keyword>
<dbReference type="PROSITE" id="PS50853">
    <property type="entry name" value="FN3"/>
    <property type="match status" value="1"/>
</dbReference>
<dbReference type="CDD" id="cd00063">
    <property type="entry name" value="FN3"/>
    <property type="match status" value="1"/>
</dbReference>
<dbReference type="EMBL" id="JACVVK020000064">
    <property type="protein sequence ID" value="KAK7496758.1"/>
    <property type="molecule type" value="Genomic_DNA"/>
</dbReference>
<dbReference type="InterPro" id="IPR003961">
    <property type="entry name" value="FN3_dom"/>
</dbReference>
<feature type="non-terminal residue" evidence="3">
    <location>
        <position position="3148"/>
    </location>
</feature>
<dbReference type="Proteomes" id="UP001519460">
    <property type="component" value="Unassembled WGS sequence"/>
</dbReference>
<dbReference type="PANTHER" id="PTHR16897">
    <property type="entry name" value="OS10G0105400 PROTEIN"/>
    <property type="match status" value="1"/>
</dbReference>
<dbReference type="SUPFAM" id="SSF49265">
    <property type="entry name" value="Fibronectin type III"/>
    <property type="match status" value="2"/>
</dbReference>
<dbReference type="InterPro" id="IPR013783">
    <property type="entry name" value="Ig-like_fold"/>
</dbReference>
<evidence type="ECO:0000313" key="4">
    <source>
        <dbReference type="Proteomes" id="UP001519460"/>
    </source>
</evidence>
<feature type="domain" description="Fibronectin type-III" evidence="2">
    <location>
        <begin position="2375"/>
        <end position="2479"/>
    </location>
</feature>
<feature type="region of interest" description="Disordered" evidence="1">
    <location>
        <begin position="3129"/>
        <end position="3148"/>
    </location>
</feature>
<accession>A0ABD0LBZ4</accession>
<proteinExistence type="predicted"/>
<feature type="compositionally biased region" description="Basic and acidic residues" evidence="1">
    <location>
        <begin position="3129"/>
        <end position="3140"/>
    </location>
</feature>
<dbReference type="Gene3D" id="2.60.40.10">
    <property type="entry name" value="Immunoglobulins"/>
    <property type="match status" value="1"/>
</dbReference>
<gene>
    <name evidence="3" type="ORF">BaRGS_00011967</name>
</gene>
<evidence type="ECO:0000259" key="2">
    <source>
        <dbReference type="PROSITE" id="PS50853"/>
    </source>
</evidence>
<name>A0ABD0LBZ4_9CAEN</name>
<feature type="non-terminal residue" evidence="3">
    <location>
        <position position="1"/>
    </location>
</feature>
<protein>
    <recommendedName>
        <fullName evidence="2">Fibronectin type-III domain-containing protein</fullName>
    </recommendedName>
</protein>